<gene>
    <name evidence="1" type="ORF">ILYODFUR_038767</name>
</gene>
<evidence type="ECO:0000313" key="1">
    <source>
        <dbReference type="EMBL" id="MEQ2227551.1"/>
    </source>
</evidence>
<organism evidence="1 2">
    <name type="scientific">Ilyodon furcidens</name>
    <name type="common">goldbreast splitfin</name>
    <dbReference type="NCBI Taxonomy" id="33524"/>
    <lineage>
        <taxon>Eukaryota</taxon>
        <taxon>Metazoa</taxon>
        <taxon>Chordata</taxon>
        <taxon>Craniata</taxon>
        <taxon>Vertebrata</taxon>
        <taxon>Euteleostomi</taxon>
        <taxon>Actinopterygii</taxon>
        <taxon>Neopterygii</taxon>
        <taxon>Teleostei</taxon>
        <taxon>Neoteleostei</taxon>
        <taxon>Acanthomorphata</taxon>
        <taxon>Ovalentaria</taxon>
        <taxon>Atherinomorphae</taxon>
        <taxon>Cyprinodontiformes</taxon>
        <taxon>Goodeidae</taxon>
        <taxon>Ilyodon</taxon>
    </lineage>
</organism>
<sequence>MLGLAFQLPRDRLGSPGSRPLALGPGLPGGWDCFFLERLRLAAGLGHVDPSFVHSPLSGGGWGLLGTGFGAGARPGSPRSGRCRRCLPVYAPGGKGTTSWVRGLVAPRGYRRLDLGV</sequence>
<evidence type="ECO:0000313" key="2">
    <source>
        <dbReference type="Proteomes" id="UP001482620"/>
    </source>
</evidence>
<keyword evidence="2" id="KW-1185">Reference proteome</keyword>
<protein>
    <submittedName>
        <fullName evidence="1">Uncharacterized protein</fullName>
    </submittedName>
</protein>
<comment type="caution">
    <text evidence="1">The sequence shown here is derived from an EMBL/GenBank/DDBJ whole genome shotgun (WGS) entry which is preliminary data.</text>
</comment>
<dbReference type="Proteomes" id="UP001482620">
    <property type="component" value="Unassembled WGS sequence"/>
</dbReference>
<accession>A0ABV0T472</accession>
<reference evidence="1 2" key="1">
    <citation type="submission" date="2021-06" db="EMBL/GenBank/DDBJ databases">
        <authorList>
            <person name="Palmer J.M."/>
        </authorList>
    </citation>
    <scope>NUCLEOTIDE SEQUENCE [LARGE SCALE GENOMIC DNA]</scope>
    <source>
        <strain evidence="2">if_2019</strain>
        <tissue evidence="1">Muscle</tissue>
    </source>
</reference>
<proteinExistence type="predicted"/>
<dbReference type="EMBL" id="JAHRIQ010021725">
    <property type="protein sequence ID" value="MEQ2227551.1"/>
    <property type="molecule type" value="Genomic_DNA"/>
</dbReference>
<name>A0ABV0T472_9TELE</name>